<dbReference type="PATRIC" id="fig|1454003.3.peg.4067"/>
<organism evidence="2 3">
    <name type="scientific">Candidatus Accumulibacter appositus</name>
    <dbReference type="NCBI Taxonomy" id="1454003"/>
    <lineage>
        <taxon>Bacteria</taxon>
        <taxon>Pseudomonadati</taxon>
        <taxon>Pseudomonadota</taxon>
        <taxon>Betaproteobacteria</taxon>
        <taxon>Candidatus Accumulibacter</taxon>
    </lineage>
</organism>
<reference evidence="2 3" key="1">
    <citation type="submission" date="2014-02" db="EMBL/GenBank/DDBJ databases">
        <title>Expanding our view of genomic diversity in Candidatus Accumulibacter clades.</title>
        <authorList>
            <person name="Skennerton C.T."/>
            <person name="Barr J.J."/>
            <person name="Slater F.R."/>
            <person name="Bond P.L."/>
            <person name="Tyson G.W."/>
        </authorList>
    </citation>
    <scope>NUCLEOTIDE SEQUENCE [LARGE SCALE GENOMIC DNA]</scope>
    <source>
        <strain evidence="3">BA-92</strain>
    </source>
</reference>
<dbReference type="AlphaFoldDB" id="A0A011QEC2"/>
<evidence type="ECO:0000313" key="2">
    <source>
        <dbReference type="EMBL" id="EXI77114.1"/>
    </source>
</evidence>
<evidence type="ECO:0000259" key="1">
    <source>
        <dbReference type="Pfam" id="PF07929"/>
    </source>
</evidence>
<dbReference type="Pfam" id="PF07929">
    <property type="entry name" value="PRiA4_ORF3"/>
    <property type="match status" value="1"/>
</dbReference>
<dbReference type="EMBL" id="JEMX01000116">
    <property type="protein sequence ID" value="EXI77114.1"/>
    <property type="molecule type" value="Genomic_DNA"/>
</dbReference>
<sequence length="446" mass="50753">MLATRSSLHVPPTSLAIPLTDHIMKTLQLIDADRTVFAAVANAEVPPGTIVRDFAALLDYLGKDGIPVSPKTSEFAIARLPDLNGLLTHPAPIGLSRGRQVSYPHVDGLHLLLRFSRLGKVDRSLRTPQMVQDKAMVARWQLLNPTERYFSLLERWWNIADFEQERFGLASRMAEYRCTFLKRHRPGSRAKERDEKWQVAMLGALGMKQVALMQLFGLLDILSDPAVPGGGWKIKRMVATPWGLSASAIYCQAFGDSSTGMLERLFNPTGKNPTPDELEAEEEIEHHPFLLWASRALPFFPACRHYLGDPESVEPFRGSVTFKVSLGPSVWRRIVMPAESDFDDLARFILDAFQFDDEHLYQFRYQDEYATQRTFDDPRCSDVEDDYADEVTLGEAGLFPRQLVEFRYDFSDDWRFDVLVEKLEPSDIRRKAAVLNKKGTAPRQYQ</sequence>
<dbReference type="STRING" id="1454003.AW10_04008"/>
<dbReference type="Gene3D" id="3.10.290.30">
    <property type="entry name" value="MM3350-like"/>
    <property type="match status" value="1"/>
</dbReference>
<accession>A0A011QEC2</accession>
<protein>
    <submittedName>
        <fullName evidence="2">Plasmid pRiA4b ORF-3-like protein</fullName>
    </submittedName>
</protein>
<dbReference type="InterPro" id="IPR024047">
    <property type="entry name" value="MM3350-like_sf"/>
</dbReference>
<comment type="caution">
    <text evidence="2">The sequence shown here is derived from an EMBL/GenBank/DDBJ whole genome shotgun (WGS) entry which is preliminary data.</text>
</comment>
<evidence type="ECO:0000313" key="3">
    <source>
        <dbReference type="Proteomes" id="UP000021816"/>
    </source>
</evidence>
<dbReference type="Proteomes" id="UP000021816">
    <property type="component" value="Unassembled WGS sequence"/>
</dbReference>
<feature type="domain" description="Plasmid pRiA4b Orf3-like" evidence="1">
    <location>
        <begin position="327"/>
        <end position="442"/>
    </location>
</feature>
<name>A0A011QEC2_9PROT</name>
<gene>
    <name evidence="2" type="ORF">AW10_04008</name>
</gene>
<proteinExistence type="predicted"/>
<dbReference type="InterPro" id="IPR012912">
    <property type="entry name" value="Plasmid_pRiA4b_Orf3-like"/>
</dbReference>
<dbReference type="SUPFAM" id="SSF159941">
    <property type="entry name" value="MM3350-like"/>
    <property type="match status" value="1"/>
</dbReference>